<dbReference type="InterPro" id="IPR019903">
    <property type="entry name" value="RIC_family"/>
</dbReference>
<dbReference type="AlphaFoldDB" id="A0A0F5JD05"/>
<dbReference type="GO" id="GO:0005737">
    <property type="term" value="C:cytoplasm"/>
    <property type="evidence" value="ECO:0007669"/>
    <property type="project" value="UniProtKB-SubCell"/>
</dbReference>
<protein>
    <recommendedName>
        <fullName evidence="4">Helix-turn-helix transcriptional regulator</fullName>
    </recommendedName>
</protein>
<dbReference type="PANTHER" id="PTHR36438">
    <property type="entry name" value="IRON-SULFUR CLUSTER REPAIR PROTEIN YTFE"/>
    <property type="match status" value="1"/>
</dbReference>
<dbReference type="PANTHER" id="PTHR36438:SF1">
    <property type="entry name" value="IRON-SULFUR CLUSTER REPAIR PROTEIN YTFE"/>
    <property type="match status" value="1"/>
</dbReference>
<dbReference type="PATRIC" id="fig|1203610.3.peg.3177"/>
<evidence type="ECO:0000256" key="1">
    <source>
        <dbReference type="ARBA" id="ARBA00004496"/>
    </source>
</evidence>
<gene>
    <name evidence="2" type="ORF">HMPREF1536_03111</name>
</gene>
<evidence type="ECO:0008006" key="4">
    <source>
        <dbReference type="Google" id="ProtNLM"/>
    </source>
</evidence>
<comment type="subcellular location">
    <subcellularLocation>
        <location evidence="1">Cytoplasm</location>
    </subcellularLocation>
</comment>
<comment type="caution">
    <text evidence="2">The sequence shown here is derived from an EMBL/GenBank/DDBJ whole genome shotgun (WGS) entry which is preliminary data.</text>
</comment>
<keyword evidence="3" id="KW-1185">Reference proteome</keyword>
<dbReference type="STRING" id="1203610.HMPREF1536_03111"/>
<evidence type="ECO:0000313" key="3">
    <source>
        <dbReference type="Proteomes" id="UP000033035"/>
    </source>
</evidence>
<organism evidence="2 3">
    <name type="scientific">Parabacteroides gordonii MS-1 = DSM 23371</name>
    <dbReference type="NCBI Taxonomy" id="1203610"/>
    <lineage>
        <taxon>Bacteria</taxon>
        <taxon>Pseudomonadati</taxon>
        <taxon>Bacteroidota</taxon>
        <taxon>Bacteroidia</taxon>
        <taxon>Bacteroidales</taxon>
        <taxon>Tannerellaceae</taxon>
        <taxon>Parabacteroides</taxon>
    </lineage>
</organism>
<dbReference type="Proteomes" id="UP000033035">
    <property type="component" value="Unassembled WGS sequence"/>
</dbReference>
<name>A0A0F5JD05_9BACT</name>
<proteinExistence type="predicted"/>
<accession>A0A0F5JD05</accession>
<reference evidence="2 3" key="1">
    <citation type="submission" date="2013-04" db="EMBL/GenBank/DDBJ databases">
        <title>The Genome Sequence of Parabacteroides gordonii DSM 23371.</title>
        <authorList>
            <consortium name="The Broad Institute Genomics Platform"/>
            <person name="Earl A."/>
            <person name="Ward D."/>
            <person name="Feldgarden M."/>
            <person name="Gevers D."/>
            <person name="Martens E."/>
            <person name="Sakamoto M."/>
            <person name="Benno Y."/>
            <person name="Suzuki N."/>
            <person name="Matsunaga N."/>
            <person name="Koshihara K."/>
            <person name="Seki M."/>
            <person name="Komiya H."/>
            <person name="Walker B."/>
            <person name="Young S."/>
            <person name="Zeng Q."/>
            <person name="Gargeya S."/>
            <person name="Fitzgerald M."/>
            <person name="Haas B."/>
            <person name="Abouelleil A."/>
            <person name="Allen A.W."/>
            <person name="Alvarado L."/>
            <person name="Arachchi H.M."/>
            <person name="Berlin A.M."/>
            <person name="Chapman S.B."/>
            <person name="Gainer-Dewar J."/>
            <person name="Goldberg J."/>
            <person name="Griggs A."/>
            <person name="Gujja S."/>
            <person name="Hansen M."/>
            <person name="Howarth C."/>
            <person name="Imamovic A."/>
            <person name="Ireland A."/>
            <person name="Larimer J."/>
            <person name="McCowan C."/>
            <person name="Murphy C."/>
            <person name="Pearson M."/>
            <person name="Poon T.W."/>
            <person name="Priest M."/>
            <person name="Roberts A."/>
            <person name="Saif S."/>
            <person name="Shea T."/>
            <person name="Sisk P."/>
            <person name="Sykes S."/>
            <person name="Wortman J."/>
            <person name="Nusbaum C."/>
            <person name="Birren B."/>
        </authorList>
    </citation>
    <scope>NUCLEOTIDE SEQUENCE [LARGE SCALE GENOMIC DNA]</scope>
    <source>
        <strain evidence="2 3">MS-1</strain>
    </source>
</reference>
<sequence>MPLVYPNMQMSEVVEEHPSLIPVINRFGIRLGLGDKSVKTICDEYQLDTDFLLTVINTFLNEEYFPERKLQTFHTSQIIDYLTKTNQYYLRYQLPNIERHLTSFISMSTPGNNTLNLIGKFFSSFKEELTSRIQKDDELWFPYCLSLSEKINGCQASGETGVLQLGGEQRLEDPIEALLSDLKGIMVKHLSGDYNENLCYAVIFGISSLEKDIKQHNRIRYRILTPMVSAMEKLCK</sequence>
<evidence type="ECO:0000313" key="2">
    <source>
        <dbReference type="EMBL" id="KKB55639.1"/>
    </source>
</evidence>
<dbReference type="EMBL" id="AQHW01000015">
    <property type="protein sequence ID" value="KKB55639.1"/>
    <property type="molecule type" value="Genomic_DNA"/>
</dbReference>
<dbReference type="HOGENOM" id="CLU_076075_1_0_10"/>